<comment type="subcellular location">
    <subcellularLocation>
        <location evidence="1 5">Periplasm</location>
    </subcellularLocation>
</comment>
<dbReference type="GO" id="GO:0015846">
    <property type="term" value="P:polyamine transport"/>
    <property type="evidence" value="ECO:0007669"/>
    <property type="project" value="InterPro"/>
</dbReference>
<dbReference type="EMBL" id="CATWFT010000013">
    <property type="protein sequence ID" value="CAJ0728381.1"/>
    <property type="molecule type" value="Genomic_DNA"/>
</dbReference>
<comment type="similarity">
    <text evidence="5">Belongs to the bacterial solute-binding protein PotD/PotF family.</text>
</comment>
<dbReference type="EMBL" id="QGBI01000007">
    <property type="protein sequence ID" value="MBX3890168.1"/>
    <property type="molecule type" value="Genomic_DNA"/>
</dbReference>
<feature type="binding site" evidence="6">
    <location>
        <position position="94"/>
    </location>
    <ligand>
        <name>spermidine</name>
        <dbReference type="ChEBI" id="CHEBI:57834"/>
    </ligand>
</feature>
<dbReference type="Pfam" id="PF13416">
    <property type="entry name" value="SBP_bac_8"/>
    <property type="match status" value="1"/>
</dbReference>
<sequence>MKPGSISRIVKATCLLVVGVSFALLPRCTAAETRALAELNVFNWNNSLSQDTIEQFQAECHCKVNLSYYGSMEEALAKLAGGARGFDVIGPSNYGIPALVRLGALQPLNKAAIPNAANIEPAYLDTPQDPHNVFSLPYDFTITLIGYNEARIRELGLDPTSWSLVFDPKVLSKIRGKVTVLDDPREVIAAALRYKGYSANSTSAAQLSEAIEAIRQAMPYWAAFNSQSYIRELTVGNIWVALGYSNDIFQAKTDALNAKRPFSIKEALQKEGNGMTGDSFVISRTAPHPELAHRFINFMLQPKIAAQLTNTLGSGNPNRAAHAYIRAELLSDPAINPGPEERKRLEQLTDLDSQTRRAWNRAWTELKMGQ</sequence>
<evidence type="ECO:0000256" key="6">
    <source>
        <dbReference type="PIRSR" id="PIRSR019574-1"/>
    </source>
</evidence>
<reference evidence="9" key="1">
    <citation type="submission" date="2018-06" db="EMBL/GenBank/DDBJ databases">
        <authorList>
            <person name="O'Rourke A."/>
        </authorList>
    </citation>
    <scope>NUCLEOTIDE SEQUENCE</scope>
    <source>
        <strain evidence="9">132550021-3</strain>
    </source>
</reference>
<proteinExistence type="inferred from homology"/>
<evidence type="ECO:0000256" key="1">
    <source>
        <dbReference type="ARBA" id="ARBA00004418"/>
    </source>
</evidence>
<dbReference type="Gene3D" id="3.40.190.10">
    <property type="entry name" value="Periplasmic binding protein-like II"/>
    <property type="match status" value="2"/>
</dbReference>
<evidence type="ECO:0000256" key="3">
    <source>
        <dbReference type="ARBA" id="ARBA00022729"/>
    </source>
</evidence>
<evidence type="ECO:0000313" key="8">
    <source>
        <dbReference type="EMBL" id="CAJ0728381.1"/>
    </source>
</evidence>
<dbReference type="Proteomes" id="UP001199322">
    <property type="component" value="Unassembled WGS sequence"/>
</dbReference>
<accession>A0A9Q3QP38</accession>
<feature type="chain" id="PRO_5044465578" description="Putrescine-binding periplasmic protein" evidence="7">
    <location>
        <begin position="24"/>
        <end position="370"/>
    </location>
</feature>
<dbReference type="CDD" id="cd13590">
    <property type="entry name" value="PBP2_PotD_PotF_like"/>
    <property type="match status" value="1"/>
</dbReference>
<keyword evidence="2 5" id="KW-0813">Transport</keyword>
<keyword evidence="10" id="KW-1185">Reference proteome</keyword>
<evidence type="ECO:0000256" key="2">
    <source>
        <dbReference type="ARBA" id="ARBA00022448"/>
    </source>
</evidence>
<dbReference type="PRINTS" id="PR00909">
    <property type="entry name" value="SPERMDNBNDNG"/>
</dbReference>
<dbReference type="GO" id="GO:0042597">
    <property type="term" value="C:periplasmic space"/>
    <property type="evidence" value="ECO:0007669"/>
    <property type="project" value="UniProtKB-SubCell"/>
</dbReference>
<dbReference type="SUPFAM" id="SSF53850">
    <property type="entry name" value="Periplasmic binding protein-like II"/>
    <property type="match status" value="1"/>
</dbReference>
<name>A0A9Q3QP38_RALPI</name>
<comment type="function">
    <text evidence="5">Required for the activity of the bacterial periplasmic transport system of putrescine.</text>
</comment>
<protein>
    <recommendedName>
        <fullName evidence="5">Putrescine-binding periplasmic protein</fullName>
    </recommendedName>
</protein>
<organism evidence="9 11">
    <name type="scientific">Ralstonia pickettii</name>
    <name type="common">Burkholderia pickettii</name>
    <dbReference type="NCBI Taxonomy" id="329"/>
    <lineage>
        <taxon>Bacteria</taxon>
        <taxon>Pseudomonadati</taxon>
        <taxon>Pseudomonadota</taxon>
        <taxon>Betaproteobacteria</taxon>
        <taxon>Burkholderiales</taxon>
        <taxon>Burkholderiaceae</taxon>
        <taxon>Ralstonia</taxon>
    </lineage>
</organism>
<dbReference type="AlphaFoldDB" id="A0A9Q3QP38"/>
<gene>
    <name evidence="8" type="primary">spuD</name>
    <name evidence="9" type="ORF">DEE74_09855</name>
    <name evidence="8" type="ORF">R38712_03687</name>
</gene>
<dbReference type="PANTHER" id="PTHR30222:SF17">
    <property type="entry name" value="SPERMIDINE_PUTRESCINE-BINDING PERIPLASMIC PROTEIN"/>
    <property type="match status" value="1"/>
</dbReference>
<keyword evidence="3 7" id="KW-0732">Signal</keyword>
<evidence type="ECO:0000256" key="7">
    <source>
        <dbReference type="SAM" id="SignalP"/>
    </source>
</evidence>
<keyword evidence="4 5" id="KW-0574">Periplasm</keyword>
<dbReference type="GO" id="GO:0019808">
    <property type="term" value="F:polyamine binding"/>
    <property type="evidence" value="ECO:0007669"/>
    <property type="project" value="InterPro"/>
</dbReference>
<evidence type="ECO:0000313" key="11">
    <source>
        <dbReference type="Proteomes" id="UP001199322"/>
    </source>
</evidence>
<dbReference type="PANTHER" id="PTHR30222">
    <property type="entry name" value="SPERMIDINE/PUTRESCINE-BINDING PERIPLASMIC PROTEIN"/>
    <property type="match status" value="1"/>
</dbReference>
<dbReference type="Proteomes" id="UP001189303">
    <property type="component" value="Unassembled WGS sequence"/>
</dbReference>
<feature type="signal peptide" evidence="7">
    <location>
        <begin position="1"/>
        <end position="23"/>
    </location>
</feature>
<dbReference type="RefSeq" id="WP_116575933.1">
    <property type="nucleotide sequence ID" value="NZ_QGBQ01000007.1"/>
</dbReference>
<comment type="caution">
    <text evidence="9">The sequence shown here is derived from an EMBL/GenBank/DDBJ whole genome shotgun (WGS) entry which is preliminary data.</text>
</comment>
<evidence type="ECO:0000256" key="4">
    <source>
        <dbReference type="ARBA" id="ARBA00022764"/>
    </source>
</evidence>
<evidence type="ECO:0000256" key="5">
    <source>
        <dbReference type="PIRNR" id="PIRNR019574"/>
    </source>
</evidence>
<dbReference type="PIRSF" id="PIRSF019574">
    <property type="entry name" value="Periplasmic_polyamine_BP"/>
    <property type="match status" value="1"/>
</dbReference>
<evidence type="ECO:0000313" key="9">
    <source>
        <dbReference type="EMBL" id="MBX3890168.1"/>
    </source>
</evidence>
<reference evidence="8 10" key="2">
    <citation type="submission" date="2023-07" db="EMBL/GenBank/DDBJ databases">
        <authorList>
            <person name="Peeters C."/>
        </authorList>
    </citation>
    <scope>NUCLEOTIDE SEQUENCE [LARGE SCALE GENOMIC DNA]</scope>
    <source>
        <strain evidence="8 10">R-38712</strain>
    </source>
</reference>
<evidence type="ECO:0000313" key="10">
    <source>
        <dbReference type="Proteomes" id="UP001189303"/>
    </source>
</evidence>
<feature type="binding site" evidence="6">
    <location>
        <begin position="183"/>
        <end position="186"/>
    </location>
    <ligand>
        <name>spermidine</name>
        <dbReference type="ChEBI" id="CHEBI:57834"/>
    </ligand>
</feature>
<dbReference type="InterPro" id="IPR001188">
    <property type="entry name" value="Sperm_putr-bd"/>
</dbReference>
<dbReference type="InterPro" id="IPR006059">
    <property type="entry name" value="SBP"/>
</dbReference>